<feature type="signal peptide" evidence="1">
    <location>
        <begin position="1"/>
        <end position="16"/>
    </location>
</feature>
<evidence type="ECO:0000313" key="2">
    <source>
        <dbReference type="EMBL" id="KAF7231531.1"/>
    </source>
</evidence>
<gene>
    <name evidence="2" type="ORF">G4P62_017944</name>
</gene>
<evidence type="ECO:0000313" key="3">
    <source>
        <dbReference type="Proteomes" id="UP000822369"/>
    </source>
</evidence>
<accession>A0A9D2Z3D8</accession>
<proteinExistence type="predicted"/>
<evidence type="ECO:0000256" key="1">
    <source>
        <dbReference type="SAM" id="SignalP"/>
    </source>
</evidence>
<dbReference type="Proteomes" id="UP000822369">
    <property type="component" value="Chromosome 1"/>
</dbReference>
<dbReference type="OrthoDB" id="10063988at2759"/>
<dbReference type="EMBL" id="JAAVVJ010000001">
    <property type="protein sequence ID" value="KAF7231531.1"/>
    <property type="molecule type" value="Genomic_DNA"/>
</dbReference>
<feature type="chain" id="PRO_5038868438" evidence="1">
    <location>
        <begin position="17"/>
        <end position="425"/>
    </location>
</feature>
<dbReference type="AlphaFoldDB" id="A0A9D2Z3D8"/>
<organism evidence="2 3">
    <name type="scientific">Nothobranchius furzeri</name>
    <name type="common">Turquoise killifish</name>
    <dbReference type="NCBI Taxonomy" id="105023"/>
    <lineage>
        <taxon>Eukaryota</taxon>
        <taxon>Metazoa</taxon>
        <taxon>Chordata</taxon>
        <taxon>Craniata</taxon>
        <taxon>Vertebrata</taxon>
        <taxon>Euteleostomi</taxon>
        <taxon>Actinopterygii</taxon>
        <taxon>Neopterygii</taxon>
        <taxon>Teleostei</taxon>
        <taxon>Neoteleostei</taxon>
        <taxon>Acanthomorphata</taxon>
        <taxon>Ovalentaria</taxon>
        <taxon>Atherinomorphae</taxon>
        <taxon>Cyprinodontiformes</taxon>
        <taxon>Nothobranchiidae</taxon>
        <taxon>Nothobranchius</taxon>
    </lineage>
</organism>
<dbReference type="KEGG" id="nfu:107395575"/>
<protein>
    <submittedName>
        <fullName evidence="2">LOC107395575-like protein</fullName>
    </submittedName>
</protein>
<sequence>MLLSVLLLQLVSTTEASFYGYVFSYTTKLFQGAGYQVVRCERFSFASCREFDSWFCGGDCSYWKNIQRVDQFSDGGCQTERISKINNASFSSSSTMWSDRNWTDNKNGILSWTSLLTLELRNRSDISKPNSSPQTTILPTLRVPSNCQRNISLLTFDPDGDAVRCRYAAASRHECSICTPPLVLSLFSSCTLSFSPTNSSNEGPYAVQLTMEDFPRQTMTLTDSVGGKVVRTTSSPITGIPIQFILTVDPAAPSCAEGLYLPRFLPPTPDNGIHIVTVVNQTVMIPIKAEATQSVITGIVFSGPYNVIKCTSRSGIFTLRWTPSLTQVGESHPICFVVTASFNSSVFESELRCVVVTVIKYHAFYLKMNIATSLPLENNMEMLQNAIKGELVRRIPSVMLICLLGDGFVKVITTPSSSGSLLTCH</sequence>
<name>A0A9D2Z3D8_NOTFU</name>
<comment type="caution">
    <text evidence="2">The sequence shown here is derived from an EMBL/GenBank/DDBJ whole genome shotgun (WGS) entry which is preliminary data.</text>
</comment>
<keyword evidence="1" id="KW-0732">Signal</keyword>
<reference evidence="2" key="1">
    <citation type="submission" date="2020-03" db="EMBL/GenBank/DDBJ databases">
        <title>Intra-Species Differences in Population Size shape Life History and Genome Evolution.</title>
        <authorList>
            <person name="Willemsen D."/>
            <person name="Cui R."/>
            <person name="Valenzano D.R."/>
        </authorList>
    </citation>
    <scope>NUCLEOTIDE SEQUENCE</scope>
    <source>
        <strain evidence="2">GRZ</strain>
        <tissue evidence="2">Whole</tissue>
    </source>
</reference>